<organism evidence="1 2">
    <name type="scientific">Hirundo rustica rustica</name>
    <dbReference type="NCBI Taxonomy" id="333673"/>
    <lineage>
        <taxon>Eukaryota</taxon>
        <taxon>Metazoa</taxon>
        <taxon>Chordata</taxon>
        <taxon>Craniata</taxon>
        <taxon>Vertebrata</taxon>
        <taxon>Euteleostomi</taxon>
        <taxon>Archelosauria</taxon>
        <taxon>Archosauria</taxon>
        <taxon>Dinosauria</taxon>
        <taxon>Saurischia</taxon>
        <taxon>Theropoda</taxon>
        <taxon>Coelurosauria</taxon>
        <taxon>Aves</taxon>
        <taxon>Neognathae</taxon>
        <taxon>Neoaves</taxon>
        <taxon>Telluraves</taxon>
        <taxon>Australaves</taxon>
        <taxon>Passeriformes</taxon>
        <taxon>Sylvioidea</taxon>
        <taxon>Hirundinidae</taxon>
        <taxon>Hirundo</taxon>
    </lineage>
</organism>
<name>A0A3M0KQX0_HIRRU</name>
<evidence type="ECO:0000313" key="1">
    <source>
        <dbReference type="EMBL" id="RMC15659.1"/>
    </source>
</evidence>
<proteinExistence type="predicted"/>
<dbReference type="AlphaFoldDB" id="A0A3M0KQX0"/>
<comment type="caution">
    <text evidence="1">The sequence shown here is derived from an EMBL/GenBank/DDBJ whole genome shotgun (WGS) entry which is preliminary data.</text>
</comment>
<accession>A0A3M0KQX0</accession>
<gene>
    <name evidence="1" type="ORF">DUI87_07861</name>
</gene>
<dbReference type="EMBL" id="QRBI01000104">
    <property type="protein sequence ID" value="RMC15659.1"/>
    <property type="molecule type" value="Genomic_DNA"/>
</dbReference>
<protein>
    <submittedName>
        <fullName evidence="1">Uncharacterized protein</fullName>
    </submittedName>
</protein>
<evidence type="ECO:0000313" key="2">
    <source>
        <dbReference type="Proteomes" id="UP000269221"/>
    </source>
</evidence>
<dbReference type="Proteomes" id="UP000269221">
    <property type="component" value="Unassembled WGS sequence"/>
</dbReference>
<reference evidence="1 2" key="1">
    <citation type="submission" date="2018-07" db="EMBL/GenBank/DDBJ databases">
        <title>A high quality draft genome assembly of the barn swallow (H. rustica rustica).</title>
        <authorList>
            <person name="Formenti G."/>
            <person name="Chiara M."/>
            <person name="Poveda L."/>
            <person name="Francoijs K.-J."/>
            <person name="Bonisoli-Alquati A."/>
            <person name="Canova L."/>
            <person name="Gianfranceschi L."/>
            <person name="Horner D.S."/>
            <person name="Saino N."/>
        </authorList>
    </citation>
    <scope>NUCLEOTIDE SEQUENCE [LARGE SCALE GENOMIC DNA]</scope>
    <source>
        <strain evidence="1">Chelidonia</strain>
        <tissue evidence="1">Blood</tissue>
    </source>
</reference>
<sequence length="112" mass="12455">MVKQLCLCSLWRNTKSRDPPAVHGGSHDRAGGRLEEAVIPWKACAGAGSWQIIWACEDISSCWSKFAGRICDSTGDTLEQPVPEGLHPVERTHAGAVHEELPWERHIFQKLL</sequence>
<dbReference type="OrthoDB" id="9397495at2759"/>
<keyword evidence="2" id="KW-1185">Reference proteome</keyword>